<dbReference type="PATRIC" id="fig|299146.4.peg.2781"/>
<reference evidence="2 3" key="1">
    <citation type="submission" date="2016-06" db="EMBL/GenBank/DDBJ databases">
        <authorList>
            <person name="Kjaerup R.B."/>
            <person name="Dalgaard T.S."/>
            <person name="Juul-Madsen H.R."/>
        </authorList>
    </citation>
    <scope>NUCLEOTIDE SEQUENCE [LARGE SCALE GENOMIC DNA]</scope>
    <source>
        <strain evidence="2 3">DSM 45248</strain>
    </source>
</reference>
<dbReference type="GO" id="GO:0005829">
    <property type="term" value="C:cytosol"/>
    <property type="evidence" value="ECO:0007669"/>
    <property type="project" value="TreeGrafter"/>
</dbReference>
<dbReference type="OrthoDB" id="3210767at2"/>
<dbReference type="Proteomes" id="UP000198765">
    <property type="component" value="Chromosome I"/>
</dbReference>
<dbReference type="PANTHER" id="PTHR30283">
    <property type="entry name" value="PEROXIDE STRESS RESPONSE PROTEIN YAAA"/>
    <property type="match status" value="1"/>
</dbReference>
<sequence>MIILIHTSKVMRSAPAGGRALTEPALRGRAEELATYLKTLPVERLATVMEISPALAARTHALLADWGVEPDRQSPAMDSFAGDIYSGLRACDLSDADRAYADERLRILSGLYGILRPHDAVQPYRLEMGYRLPDPPYTSLYAFWGASIAETLPPTGVIVNLAAVEYHKTVSAFLDRDRFVSPRFLTVHPETGEPRFVVVHAKIARGAFARWLLTARVDDPEAITDFAEIGYRYDPALSKPRQPAFVCKEFEGKGLSVRLHEPA</sequence>
<dbReference type="EMBL" id="LT594324">
    <property type="protein sequence ID" value="SBT46674.1"/>
    <property type="molecule type" value="Genomic_DNA"/>
</dbReference>
<dbReference type="Pfam" id="PF03883">
    <property type="entry name" value="H2O2_YaaD"/>
    <property type="match status" value="1"/>
</dbReference>
<evidence type="ECO:0000256" key="1">
    <source>
        <dbReference type="HAMAP-Rule" id="MF_00652"/>
    </source>
</evidence>
<dbReference type="PANTHER" id="PTHR30283:SF4">
    <property type="entry name" value="PEROXIDE STRESS RESISTANCE PROTEIN YAAA"/>
    <property type="match status" value="1"/>
</dbReference>
<protein>
    <recommendedName>
        <fullName evidence="1">UPF0246 protein GA0070621_2682</fullName>
    </recommendedName>
</protein>
<name>A0A1A8ZS72_9ACTN</name>
<dbReference type="HAMAP" id="MF_00652">
    <property type="entry name" value="UPF0246"/>
    <property type="match status" value="1"/>
</dbReference>
<dbReference type="GO" id="GO:0033194">
    <property type="term" value="P:response to hydroperoxide"/>
    <property type="evidence" value="ECO:0007669"/>
    <property type="project" value="TreeGrafter"/>
</dbReference>
<evidence type="ECO:0000313" key="2">
    <source>
        <dbReference type="EMBL" id="SBT46674.1"/>
    </source>
</evidence>
<evidence type="ECO:0000313" key="3">
    <source>
        <dbReference type="Proteomes" id="UP000198765"/>
    </source>
</evidence>
<dbReference type="AlphaFoldDB" id="A0A1A8ZS72"/>
<proteinExistence type="inferred from homology"/>
<keyword evidence="3" id="KW-1185">Reference proteome</keyword>
<gene>
    <name evidence="2" type="ORF">GA0070621_2682</name>
</gene>
<dbReference type="RefSeq" id="WP_091195213.1">
    <property type="nucleotide sequence ID" value="NZ_LT594324.1"/>
</dbReference>
<dbReference type="InterPro" id="IPR005583">
    <property type="entry name" value="YaaA"/>
</dbReference>
<accession>A0A1A8ZS72</accession>
<comment type="similarity">
    <text evidence="1">Belongs to the UPF0246 family.</text>
</comment>
<organism evidence="2 3">
    <name type="scientific">Micromonospora narathiwatensis</name>
    <dbReference type="NCBI Taxonomy" id="299146"/>
    <lineage>
        <taxon>Bacteria</taxon>
        <taxon>Bacillati</taxon>
        <taxon>Actinomycetota</taxon>
        <taxon>Actinomycetes</taxon>
        <taxon>Micromonosporales</taxon>
        <taxon>Micromonosporaceae</taxon>
        <taxon>Micromonospora</taxon>
    </lineage>
</organism>